<sequence length="106" mass="12139">MLRMQMTHLHPDHHSLRFLHYPNSSHSEPTVCFVVQVSFHFCLVLILLIFLVTLQLAVPKYIACSFSNLTIVVENNGIVYEISRLCLSNITEKSNMPLGQKKKNTV</sequence>
<feature type="transmembrane region" description="Helical" evidence="1">
    <location>
        <begin position="33"/>
        <end position="58"/>
    </location>
</feature>
<reference evidence="2" key="1">
    <citation type="submission" date="2006-04" db="EMBL/GenBank/DDBJ databases">
        <authorList>
            <person name="Stapleton M."/>
            <person name="Carlson J."/>
            <person name="Chavez C."/>
            <person name="Frise E."/>
            <person name="George R."/>
            <person name="Pacleb J."/>
            <person name="Park S."/>
            <person name="Wan K."/>
            <person name="Yu C."/>
            <person name="Celniker S."/>
        </authorList>
    </citation>
    <scope>NUCLEOTIDE SEQUENCE</scope>
</reference>
<keyword evidence="1" id="KW-0812">Transmembrane</keyword>
<accession>Q1RKS0</accession>
<dbReference type="EMBL" id="BT025140">
    <property type="protein sequence ID" value="ABE73311.1"/>
    <property type="molecule type" value="mRNA"/>
</dbReference>
<dbReference type="AlphaFoldDB" id="Q1RKS0"/>
<keyword evidence="1" id="KW-0472">Membrane</keyword>
<proteinExistence type="evidence at transcript level"/>
<protein>
    <submittedName>
        <fullName evidence="2">IP06023p</fullName>
    </submittedName>
</protein>
<keyword evidence="1" id="KW-1133">Transmembrane helix</keyword>
<evidence type="ECO:0000313" key="2">
    <source>
        <dbReference type="EMBL" id="ABE73311.1"/>
    </source>
</evidence>
<organism evidence="2">
    <name type="scientific">Drosophila melanogaster</name>
    <name type="common">Fruit fly</name>
    <dbReference type="NCBI Taxonomy" id="7227"/>
    <lineage>
        <taxon>Eukaryota</taxon>
        <taxon>Metazoa</taxon>
        <taxon>Ecdysozoa</taxon>
        <taxon>Arthropoda</taxon>
        <taxon>Hexapoda</taxon>
        <taxon>Insecta</taxon>
        <taxon>Pterygota</taxon>
        <taxon>Neoptera</taxon>
        <taxon>Endopterygota</taxon>
        <taxon>Diptera</taxon>
        <taxon>Brachycera</taxon>
        <taxon>Muscomorpha</taxon>
        <taxon>Ephydroidea</taxon>
        <taxon>Drosophilidae</taxon>
        <taxon>Drosophila</taxon>
        <taxon>Sophophora</taxon>
    </lineage>
</organism>
<name>Q1RKS0_DROME</name>
<evidence type="ECO:0000256" key="1">
    <source>
        <dbReference type="SAM" id="Phobius"/>
    </source>
</evidence>